<dbReference type="EMBL" id="CM023481">
    <property type="protein sequence ID" value="KAH6946017.1"/>
    <property type="molecule type" value="Genomic_DNA"/>
</dbReference>
<accession>A0ACB7TI76</accession>
<comment type="caution">
    <text evidence="1">The sequence shown here is derived from an EMBL/GenBank/DDBJ whole genome shotgun (WGS) entry which is preliminary data.</text>
</comment>
<gene>
    <name evidence="1" type="ORF">HPB50_011156</name>
</gene>
<proteinExistence type="predicted"/>
<keyword evidence="2" id="KW-1185">Reference proteome</keyword>
<protein>
    <submittedName>
        <fullName evidence="1">Uncharacterized protein</fullName>
    </submittedName>
</protein>
<organism evidence="1 2">
    <name type="scientific">Hyalomma asiaticum</name>
    <name type="common">Tick</name>
    <dbReference type="NCBI Taxonomy" id="266040"/>
    <lineage>
        <taxon>Eukaryota</taxon>
        <taxon>Metazoa</taxon>
        <taxon>Ecdysozoa</taxon>
        <taxon>Arthropoda</taxon>
        <taxon>Chelicerata</taxon>
        <taxon>Arachnida</taxon>
        <taxon>Acari</taxon>
        <taxon>Parasitiformes</taxon>
        <taxon>Ixodida</taxon>
        <taxon>Ixodoidea</taxon>
        <taxon>Ixodidae</taxon>
        <taxon>Hyalomminae</taxon>
        <taxon>Hyalomma</taxon>
    </lineage>
</organism>
<evidence type="ECO:0000313" key="1">
    <source>
        <dbReference type="EMBL" id="KAH6946017.1"/>
    </source>
</evidence>
<evidence type="ECO:0000313" key="2">
    <source>
        <dbReference type="Proteomes" id="UP000821845"/>
    </source>
</evidence>
<sequence length="246" mass="26851">MENIHRVTSKGFPRGEIPCGNTEFLHYVASVKFGNTPDYKRLKRILEKGIRADFNADGRLPITPPRTPRHNSFSPKKSVLEEIILAKDSTSESCDENTVRKLPPANVSSSGHKTLVRKKNLRSPATTTSASGLRALKLEPERKPVKKKAASAVSDSGFCEGSNSVGLDNPISATLEVLPRKDALLAQQQEGLLLSGGNGRKRSSNSPPANRCPSPLWGARSLSPVQTCDRAVQADIHLQRRKTVRL</sequence>
<name>A0ACB7TI76_HYAAI</name>
<dbReference type="Proteomes" id="UP000821845">
    <property type="component" value="Chromosome 1"/>
</dbReference>
<reference evidence="1" key="1">
    <citation type="submission" date="2020-05" db="EMBL/GenBank/DDBJ databases">
        <title>Large-scale comparative analyses of tick genomes elucidate their genetic diversity and vector capacities.</title>
        <authorList>
            <person name="Jia N."/>
            <person name="Wang J."/>
            <person name="Shi W."/>
            <person name="Du L."/>
            <person name="Sun Y."/>
            <person name="Zhan W."/>
            <person name="Jiang J."/>
            <person name="Wang Q."/>
            <person name="Zhang B."/>
            <person name="Ji P."/>
            <person name="Sakyi L.B."/>
            <person name="Cui X."/>
            <person name="Yuan T."/>
            <person name="Jiang B."/>
            <person name="Yang W."/>
            <person name="Lam T.T.-Y."/>
            <person name="Chang Q."/>
            <person name="Ding S."/>
            <person name="Wang X."/>
            <person name="Zhu J."/>
            <person name="Ruan X."/>
            <person name="Zhao L."/>
            <person name="Wei J."/>
            <person name="Que T."/>
            <person name="Du C."/>
            <person name="Cheng J."/>
            <person name="Dai P."/>
            <person name="Han X."/>
            <person name="Huang E."/>
            <person name="Gao Y."/>
            <person name="Liu J."/>
            <person name="Shao H."/>
            <person name="Ye R."/>
            <person name="Li L."/>
            <person name="Wei W."/>
            <person name="Wang X."/>
            <person name="Wang C."/>
            <person name="Yang T."/>
            <person name="Huo Q."/>
            <person name="Li W."/>
            <person name="Guo W."/>
            <person name="Chen H."/>
            <person name="Zhou L."/>
            <person name="Ni X."/>
            <person name="Tian J."/>
            <person name="Zhou Y."/>
            <person name="Sheng Y."/>
            <person name="Liu T."/>
            <person name="Pan Y."/>
            <person name="Xia L."/>
            <person name="Li J."/>
            <person name="Zhao F."/>
            <person name="Cao W."/>
        </authorList>
    </citation>
    <scope>NUCLEOTIDE SEQUENCE</scope>
    <source>
        <strain evidence="1">Hyas-2018</strain>
    </source>
</reference>